<feature type="transmembrane region" description="Helical" evidence="6">
    <location>
        <begin position="413"/>
        <end position="434"/>
    </location>
</feature>
<keyword evidence="2 6" id="KW-0812">Transmembrane</keyword>
<dbReference type="GO" id="GO:0005216">
    <property type="term" value="F:monoatomic ion channel activity"/>
    <property type="evidence" value="ECO:0007669"/>
    <property type="project" value="InterPro"/>
</dbReference>
<evidence type="ECO:0000256" key="4">
    <source>
        <dbReference type="ARBA" id="ARBA00023136"/>
    </source>
</evidence>
<evidence type="ECO:0000256" key="6">
    <source>
        <dbReference type="SAM" id="Phobius"/>
    </source>
</evidence>
<evidence type="ECO:0000313" key="8">
    <source>
        <dbReference type="EnsemblMetazoa" id="tetur05g07990.1"/>
    </source>
</evidence>
<feature type="transmembrane region" description="Helical" evidence="6">
    <location>
        <begin position="226"/>
        <end position="250"/>
    </location>
</feature>
<evidence type="ECO:0000256" key="2">
    <source>
        <dbReference type="ARBA" id="ARBA00022692"/>
    </source>
</evidence>
<evidence type="ECO:0000256" key="5">
    <source>
        <dbReference type="SAM" id="MobiDB-lite"/>
    </source>
</evidence>
<evidence type="ECO:0000256" key="1">
    <source>
        <dbReference type="ARBA" id="ARBA00004141"/>
    </source>
</evidence>
<keyword evidence="9" id="KW-1185">Reference proteome</keyword>
<dbReference type="InterPro" id="IPR005821">
    <property type="entry name" value="Ion_trans_dom"/>
</dbReference>
<dbReference type="GO" id="GO:0016020">
    <property type="term" value="C:membrane"/>
    <property type="evidence" value="ECO:0007669"/>
    <property type="project" value="UniProtKB-SubCell"/>
</dbReference>
<reference evidence="8" key="2">
    <citation type="submission" date="2015-06" db="UniProtKB">
        <authorList>
            <consortium name="EnsemblMetazoa"/>
        </authorList>
    </citation>
    <scope>IDENTIFICATION</scope>
</reference>
<feature type="domain" description="Ion transport" evidence="7">
    <location>
        <begin position="383"/>
        <end position="630"/>
    </location>
</feature>
<dbReference type="eggNOG" id="KOG2301">
    <property type="taxonomic scope" value="Eukaryota"/>
</dbReference>
<feature type="transmembrane region" description="Helical" evidence="6">
    <location>
        <begin position="35"/>
        <end position="52"/>
    </location>
</feature>
<sequence>MHRALVKCALDGVPFTFKDDIKSLQVFLFYSDHRFGYITASAVFVLHAIAIWEDDKPSTTHSYIINSFELICLSIILIRLFFLFLCSHFKSFCCDAKNVSQLLLISLTVADIVCHQSITGVFPARYSYCLRPFFIFLLPEQRQLRRIIRCVISTLPDQMNVLILYFLSLGMFSLIGLKLFSQRRLFDKESMAFDKYHESLYHLYVLVTTANNPSIMLPAYNHNRFFALFYVIFLLINWLLFMNIALAVIYNSYKLHLKDDVSALYSLKLSNLNKAFDVITSNGQHGMTREQFNHIIVDVIRYNPTFATVCSRHYLSVVWFLLQTNGLINRREFLKIAELPGIQVNIIYPVRSDELSIWISRVLAKYYDSSFSMMIRIIVQSVYYQYTSECILILNLIALAIDSSPDHVDIEYFVLLVHVIDNFAKLYTQGVIVYCKQFWNLYSLTATTVGIFMLALIVFGLVGEKQLTPYFDVILVLLALPIVKMIGRIERFHLIASTVRWLIPFIVNFGIILFAAIYFFAIIGMFLFSGLIEAIPEGCPLGSIDCCPANLEAKGVRYCSINFNTIQSSFLLLFDLLVVNDWHQFVRNYEIVTGTKWVRLYFVFFHLLCVIVALNCFTAFIIESFILEYTRNESNSPSGRLMNRIRNLAKNNCPNVRLACNPIVRLLGKHNDNEWVIFNIPENVTFHVEVTEASTVESSLIRVFQKELEDDDQFKKANELFNTKPDNDKKDTNKTGKQA</sequence>
<proteinExistence type="predicted"/>
<feature type="transmembrane region" description="Helical" evidence="6">
    <location>
        <begin position="382"/>
        <end position="401"/>
    </location>
</feature>
<dbReference type="EMBL" id="CAEY01001591">
    <property type="status" value="NOT_ANNOTATED_CDS"/>
    <property type="molecule type" value="Genomic_DNA"/>
</dbReference>
<evidence type="ECO:0000256" key="3">
    <source>
        <dbReference type="ARBA" id="ARBA00022989"/>
    </source>
</evidence>
<organism evidence="8 9">
    <name type="scientific">Tetranychus urticae</name>
    <name type="common">Two-spotted spider mite</name>
    <dbReference type="NCBI Taxonomy" id="32264"/>
    <lineage>
        <taxon>Eukaryota</taxon>
        <taxon>Metazoa</taxon>
        <taxon>Ecdysozoa</taxon>
        <taxon>Arthropoda</taxon>
        <taxon>Chelicerata</taxon>
        <taxon>Arachnida</taxon>
        <taxon>Acari</taxon>
        <taxon>Acariformes</taxon>
        <taxon>Trombidiformes</taxon>
        <taxon>Prostigmata</taxon>
        <taxon>Eleutherengona</taxon>
        <taxon>Raphignathae</taxon>
        <taxon>Tetranychoidea</taxon>
        <taxon>Tetranychidae</taxon>
        <taxon>Tetranychus</taxon>
    </lineage>
</organism>
<feature type="transmembrane region" description="Helical" evidence="6">
    <location>
        <begin position="201"/>
        <end position="220"/>
    </location>
</feature>
<dbReference type="AlphaFoldDB" id="T1K5Y8"/>
<dbReference type="Pfam" id="PF00520">
    <property type="entry name" value="Ion_trans"/>
    <property type="match status" value="2"/>
</dbReference>
<dbReference type="PANTHER" id="PTHR46726">
    <property type="entry name" value="TWO PORE CHANNEL 3"/>
    <property type="match status" value="1"/>
</dbReference>
<feature type="transmembrane region" description="Helical" evidence="6">
    <location>
        <begin position="441"/>
        <end position="462"/>
    </location>
</feature>
<name>T1K5Y8_TETUR</name>
<feature type="transmembrane region" description="Helical" evidence="6">
    <location>
        <begin position="499"/>
        <end position="528"/>
    </location>
</feature>
<evidence type="ECO:0000259" key="7">
    <source>
        <dbReference type="Pfam" id="PF00520"/>
    </source>
</evidence>
<feature type="transmembrane region" description="Helical" evidence="6">
    <location>
        <begin position="64"/>
        <end position="86"/>
    </location>
</feature>
<dbReference type="EnsemblMetazoa" id="tetur05g07990.1">
    <property type="protein sequence ID" value="tetur05g07990.1"/>
    <property type="gene ID" value="tetur05g07990"/>
</dbReference>
<keyword evidence="3 6" id="KW-1133">Transmembrane helix</keyword>
<accession>T1K5Y8</accession>
<protein>
    <recommendedName>
        <fullName evidence="7">Ion transport domain-containing protein</fullName>
    </recommendedName>
</protein>
<feature type="transmembrane region" description="Helical" evidence="6">
    <location>
        <begin position="561"/>
        <end position="579"/>
    </location>
</feature>
<reference evidence="9" key="1">
    <citation type="submission" date="2011-08" db="EMBL/GenBank/DDBJ databases">
        <authorList>
            <person name="Rombauts S."/>
        </authorList>
    </citation>
    <scope>NUCLEOTIDE SEQUENCE</scope>
    <source>
        <strain evidence="9">London</strain>
    </source>
</reference>
<feature type="transmembrane region" description="Helical" evidence="6">
    <location>
        <begin position="600"/>
        <end position="622"/>
    </location>
</feature>
<dbReference type="HOGENOM" id="CLU_886606_0_0_1"/>
<feature type="compositionally biased region" description="Basic and acidic residues" evidence="5">
    <location>
        <begin position="725"/>
        <end position="739"/>
    </location>
</feature>
<keyword evidence="4 6" id="KW-0472">Membrane</keyword>
<feature type="transmembrane region" description="Helical" evidence="6">
    <location>
        <begin position="468"/>
        <end position="487"/>
    </location>
</feature>
<evidence type="ECO:0000313" key="9">
    <source>
        <dbReference type="Proteomes" id="UP000015104"/>
    </source>
</evidence>
<dbReference type="Gene3D" id="1.10.287.70">
    <property type="match status" value="2"/>
</dbReference>
<dbReference type="STRING" id="32264.T1K5Y8"/>
<feature type="domain" description="Ion transport" evidence="7">
    <location>
        <begin position="52"/>
        <end position="254"/>
    </location>
</feature>
<feature type="region of interest" description="Disordered" evidence="5">
    <location>
        <begin position="718"/>
        <end position="739"/>
    </location>
</feature>
<comment type="subcellular location">
    <subcellularLocation>
        <location evidence="1">Membrane</location>
        <topology evidence="1">Multi-pass membrane protein</topology>
    </subcellularLocation>
</comment>
<feature type="transmembrane region" description="Helical" evidence="6">
    <location>
        <begin position="162"/>
        <end position="180"/>
    </location>
</feature>
<dbReference type="PANTHER" id="PTHR46726:SF1">
    <property type="entry name" value="TWO-PORE CALCIUM CHANNEL 3"/>
    <property type="match status" value="1"/>
</dbReference>
<feature type="transmembrane region" description="Helical" evidence="6">
    <location>
        <begin position="98"/>
        <end position="118"/>
    </location>
</feature>
<dbReference type="Proteomes" id="UP000015104">
    <property type="component" value="Unassembled WGS sequence"/>
</dbReference>